<gene>
    <name evidence="1" type="ORF">HA72_1732</name>
    <name evidence="2" type="ORF">MsedA_1767</name>
    <name evidence="3" type="ORF">MsedB_1769</name>
    <name evidence="4" type="ORF">MsedC_1767</name>
    <name evidence="5" type="ORF">MsedD_1768</name>
    <name evidence="6" type="ORF">MsedE_1769</name>
</gene>
<name>A0A088E6B0_9CREN</name>
<evidence type="ECO:0000313" key="11">
    <source>
        <dbReference type="Proteomes" id="UP000062475"/>
    </source>
</evidence>
<sequence>MRSTKTIPIGEFESLVLGDKWLIRADSNFDYAKNDPSGLVLLDKNQRRVAKVLDVLGNVSKPYLLAEPMASIPSGKIFLEIPQRKHSRKNRR</sequence>
<evidence type="ECO:0000313" key="6">
    <source>
        <dbReference type="EMBL" id="AKV83682.1"/>
    </source>
</evidence>
<reference evidence="9 10" key="2">
    <citation type="journal article" date="2015" name="Genome Announc.">
        <title>Complete Genome Sequences of Evolved Arsenate-Resistant Metallosphaera sedula Strains.</title>
        <authorList>
            <person name="Ai C."/>
            <person name="McCarthy S."/>
            <person name="Schackwitz W."/>
            <person name="Martin J."/>
            <person name="Lipzen A."/>
            <person name="Blum P."/>
        </authorList>
    </citation>
    <scope>NUCLEOTIDE SEQUENCE [LARGE SCALE GENOMIC DNA]</scope>
    <source>
        <strain evidence="4 10">ARS120-1</strain>
        <strain evidence="5 9">ARS120-2</strain>
        <strain evidence="2 12">ARS50-1</strain>
        <strain evidence="3 11">ARS50-2</strain>
    </source>
</reference>
<dbReference type="SUPFAM" id="SSF50447">
    <property type="entry name" value="Translation proteins"/>
    <property type="match status" value="1"/>
</dbReference>
<dbReference type="Proteomes" id="UP000062398">
    <property type="component" value="Chromosome"/>
</dbReference>
<evidence type="ECO:0000313" key="1">
    <source>
        <dbReference type="EMBL" id="AIM27871.1"/>
    </source>
</evidence>
<dbReference type="RefSeq" id="WP_012021674.1">
    <property type="nucleotide sequence ID" value="NZ_AP019770.1"/>
</dbReference>
<evidence type="ECO:0000313" key="2">
    <source>
        <dbReference type="EMBL" id="AKV74711.1"/>
    </source>
</evidence>
<dbReference type="Proteomes" id="UP000029084">
    <property type="component" value="Chromosome"/>
</dbReference>
<dbReference type="NCBIfam" id="NF009627">
    <property type="entry name" value="PRK13149.1-1"/>
    <property type="match status" value="1"/>
</dbReference>
<reference evidence="6 8" key="3">
    <citation type="submission" date="2015-07" db="EMBL/GenBank/DDBJ databases">
        <title>Physiological, transcriptional responses and genome re-sequencing of acid resistant extremely thermoacidophilic Metallosphaera sedula SARC-M1.</title>
        <authorList>
            <person name="Ai C."/>
            <person name="McCarthy S."/>
            <person name="Eckrich V."/>
            <person name="Rudrappa D."/>
            <person name="Qiu G."/>
            <person name="Blum P."/>
        </authorList>
    </citation>
    <scope>NUCLEOTIDE SEQUENCE [LARGE SCALE GENOMIC DNA]</scope>
    <source>
        <strain evidence="6 8">SARC-M1</strain>
    </source>
</reference>
<dbReference type="EMBL" id="CP012173">
    <property type="protein sequence ID" value="AKV76949.1"/>
    <property type="molecule type" value="Genomic_DNA"/>
</dbReference>
<evidence type="ECO:0000313" key="8">
    <source>
        <dbReference type="Proteomes" id="UP000056255"/>
    </source>
</evidence>
<protein>
    <submittedName>
        <fullName evidence="2">H/ACA RNA-protein complex protein Gar1</fullName>
    </submittedName>
</protein>
<dbReference type="EMBL" id="CP008822">
    <property type="protein sequence ID" value="AIM27871.1"/>
    <property type="molecule type" value="Genomic_DNA"/>
</dbReference>
<dbReference type="InterPro" id="IPR009000">
    <property type="entry name" value="Transl_B-barrel_sf"/>
</dbReference>
<dbReference type="Proteomes" id="UP000061362">
    <property type="component" value="Chromosome"/>
</dbReference>
<accession>A0A088E6B0</accession>
<evidence type="ECO:0000313" key="5">
    <source>
        <dbReference type="EMBL" id="AKV81445.1"/>
    </source>
</evidence>
<evidence type="ECO:0000313" key="4">
    <source>
        <dbReference type="EMBL" id="AKV79200.1"/>
    </source>
</evidence>
<dbReference type="Proteomes" id="UP000068832">
    <property type="component" value="Chromosome"/>
</dbReference>
<dbReference type="EMBL" id="CP012172">
    <property type="protein sequence ID" value="AKV74711.1"/>
    <property type="molecule type" value="Genomic_DNA"/>
</dbReference>
<dbReference type="OrthoDB" id="60264at2157"/>
<evidence type="ECO:0000313" key="3">
    <source>
        <dbReference type="EMBL" id="AKV76949.1"/>
    </source>
</evidence>
<evidence type="ECO:0000313" key="12">
    <source>
        <dbReference type="Proteomes" id="UP000068832"/>
    </source>
</evidence>
<dbReference type="AlphaFoldDB" id="A0A088E6B0"/>
<dbReference type="EMBL" id="CP012176">
    <property type="protein sequence ID" value="AKV83682.1"/>
    <property type="molecule type" value="Genomic_DNA"/>
</dbReference>
<dbReference type="PATRIC" id="fig|43687.5.peg.1865"/>
<dbReference type="OMA" id="IRADSNF"/>
<dbReference type="EMBL" id="CP012174">
    <property type="protein sequence ID" value="AKV79200.1"/>
    <property type="molecule type" value="Genomic_DNA"/>
</dbReference>
<dbReference type="InterPro" id="IPR038664">
    <property type="entry name" value="Gar1/Naf1_Cbf5-bd_sf"/>
</dbReference>
<dbReference type="EMBL" id="CP012175">
    <property type="protein sequence ID" value="AKV81445.1"/>
    <property type="molecule type" value="Genomic_DNA"/>
</dbReference>
<reference evidence="1 7" key="1">
    <citation type="journal article" date="2014" name="J. Bacteriol.">
        <title>Role of an Archaeal PitA Transporter in the Copper and Arsenic Resistance of Metallosphaera sedula, an Extreme Thermoacidophile.</title>
        <authorList>
            <person name="McCarthy S."/>
            <person name="Ai C."/>
            <person name="Wheaton G."/>
            <person name="Tevatia R."/>
            <person name="Eckrich V."/>
            <person name="Kelly R."/>
            <person name="Blum P."/>
        </authorList>
    </citation>
    <scope>NUCLEOTIDE SEQUENCE [LARGE SCALE GENOMIC DNA]</scope>
    <source>
        <strain evidence="1 7">CuR1</strain>
    </source>
</reference>
<evidence type="ECO:0000313" key="10">
    <source>
        <dbReference type="Proteomes" id="UP000062398"/>
    </source>
</evidence>
<evidence type="ECO:0000313" key="7">
    <source>
        <dbReference type="Proteomes" id="UP000029084"/>
    </source>
</evidence>
<proteinExistence type="predicted"/>
<evidence type="ECO:0000313" key="9">
    <source>
        <dbReference type="Proteomes" id="UP000061362"/>
    </source>
</evidence>
<organism evidence="1 7">
    <name type="scientific">Metallosphaera sedula</name>
    <dbReference type="NCBI Taxonomy" id="43687"/>
    <lineage>
        <taxon>Archaea</taxon>
        <taxon>Thermoproteota</taxon>
        <taxon>Thermoprotei</taxon>
        <taxon>Sulfolobales</taxon>
        <taxon>Sulfolobaceae</taxon>
        <taxon>Metallosphaera</taxon>
    </lineage>
</organism>
<dbReference type="GeneID" id="97613157"/>
<dbReference type="Gene3D" id="2.40.10.230">
    <property type="entry name" value="Probable tRNA pseudouridine synthase domain"/>
    <property type="match status" value="1"/>
</dbReference>
<dbReference type="Proteomes" id="UP000056255">
    <property type="component" value="Chromosome"/>
</dbReference>
<dbReference type="Proteomes" id="UP000062475">
    <property type="component" value="Chromosome"/>
</dbReference>